<comment type="similarity">
    <text evidence="1 11">Belongs to the RNA polymerase subunit omega family.</text>
</comment>
<evidence type="ECO:0000256" key="3">
    <source>
        <dbReference type="ARBA" id="ARBA00013725"/>
    </source>
</evidence>
<keyword evidence="5 11" id="KW-0808">Transferase</keyword>
<dbReference type="EC" id="2.7.7.6" evidence="2 11"/>
<dbReference type="Proteomes" id="UP000031135">
    <property type="component" value="Chromosome"/>
</dbReference>
<keyword evidence="6 11" id="KW-0548">Nucleotidyltransferase</keyword>
<dbReference type="AlphaFoldDB" id="A0A0A8HCA2"/>
<evidence type="ECO:0000256" key="7">
    <source>
        <dbReference type="ARBA" id="ARBA00023163"/>
    </source>
</evidence>
<dbReference type="RefSeq" id="WP_039663337.1">
    <property type="nucleotide sequence ID" value="NZ_CP007772.1"/>
</dbReference>
<dbReference type="InterPro" id="IPR006110">
    <property type="entry name" value="Pol_omega/Rpo6/RPB6"/>
</dbReference>
<dbReference type="InterPro" id="IPR036161">
    <property type="entry name" value="RPB6/omega-like_sf"/>
</dbReference>
<keyword evidence="7 11" id="KW-0804">Transcription</keyword>
<evidence type="ECO:0000256" key="6">
    <source>
        <dbReference type="ARBA" id="ARBA00022695"/>
    </source>
</evidence>
<dbReference type="GO" id="GO:0003899">
    <property type="term" value="F:DNA-directed RNA polymerase activity"/>
    <property type="evidence" value="ECO:0007669"/>
    <property type="project" value="UniProtKB-UniRule"/>
</dbReference>
<name>A0A0A8HCA2_9BACT</name>
<evidence type="ECO:0000256" key="11">
    <source>
        <dbReference type="HAMAP-Rule" id="MF_00366"/>
    </source>
</evidence>
<dbReference type="GO" id="GO:0003677">
    <property type="term" value="F:DNA binding"/>
    <property type="evidence" value="ECO:0007669"/>
    <property type="project" value="UniProtKB-UniRule"/>
</dbReference>
<dbReference type="KEGG" id="csm:CSUB8521_0653"/>
<dbReference type="EMBL" id="CP007772">
    <property type="protein sequence ID" value="AJC90504.1"/>
    <property type="molecule type" value="Genomic_DNA"/>
</dbReference>
<comment type="function">
    <text evidence="11">Promotes RNA polymerase assembly. Latches the N- and C-terminal regions of the beta' subunit thereby facilitating its interaction with the beta and alpha subunits.</text>
</comment>
<evidence type="ECO:0000256" key="1">
    <source>
        <dbReference type="ARBA" id="ARBA00006711"/>
    </source>
</evidence>
<comment type="catalytic activity">
    <reaction evidence="10 11">
        <text>RNA(n) + a ribonucleoside 5'-triphosphate = RNA(n+1) + diphosphate</text>
        <dbReference type="Rhea" id="RHEA:21248"/>
        <dbReference type="Rhea" id="RHEA-COMP:14527"/>
        <dbReference type="Rhea" id="RHEA-COMP:17342"/>
        <dbReference type="ChEBI" id="CHEBI:33019"/>
        <dbReference type="ChEBI" id="CHEBI:61557"/>
        <dbReference type="ChEBI" id="CHEBI:140395"/>
        <dbReference type="EC" id="2.7.7.6"/>
    </reaction>
</comment>
<organism evidence="12 13">
    <name type="scientific">Campylobacter subantarcticus LMG 24374</name>
    <dbReference type="NCBI Taxonomy" id="1388751"/>
    <lineage>
        <taxon>Bacteria</taxon>
        <taxon>Pseudomonadati</taxon>
        <taxon>Campylobacterota</taxon>
        <taxon>Epsilonproteobacteria</taxon>
        <taxon>Campylobacterales</taxon>
        <taxon>Campylobacteraceae</taxon>
        <taxon>Campylobacter</taxon>
    </lineage>
</organism>
<dbReference type="GO" id="GO:0006351">
    <property type="term" value="P:DNA-templated transcription"/>
    <property type="evidence" value="ECO:0007669"/>
    <property type="project" value="UniProtKB-UniRule"/>
</dbReference>
<evidence type="ECO:0000256" key="5">
    <source>
        <dbReference type="ARBA" id="ARBA00022679"/>
    </source>
</evidence>
<dbReference type="Pfam" id="PF01192">
    <property type="entry name" value="RNA_pol_Rpb6"/>
    <property type="match status" value="1"/>
</dbReference>
<accession>A0A0A8HCA2</accession>
<evidence type="ECO:0000256" key="4">
    <source>
        <dbReference type="ARBA" id="ARBA00022478"/>
    </source>
</evidence>
<dbReference type="SUPFAM" id="SSF63562">
    <property type="entry name" value="RPB6/omega subunit-like"/>
    <property type="match status" value="1"/>
</dbReference>
<sequence length="72" mass="8155">MRVEQVAAKALKKLKDDRYKLALVVAKRAEELANGAEPLVNLDKNKYKYTDIALHEIAEDKIVLEGFIEANK</sequence>
<dbReference type="SMART" id="SM01409">
    <property type="entry name" value="RNA_pol_Rpb6"/>
    <property type="match status" value="1"/>
</dbReference>
<dbReference type="OrthoDB" id="5334728at2"/>
<dbReference type="NCBIfam" id="NF001579">
    <property type="entry name" value="PRK00392.6-2"/>
    <property type="match status" value="1"/>
</dbReference>
<evidence type="ECO:0000256" key="10">
    <source>
        <dbReference type="ARBA" id="ARBA00048552"/>
    </source>
</evidence>
<evidence type="ECO:0000256" key="8">
    <source>
        <dbReference type="ARBA" id="ARBA00029924"/>
    </source>
</evidence>
<evidence type="ECO:0000313" key="13">
    <source>
        <dbReference type="Proteomes" id="UP000031135"/>
    </source>
</evidence>
<dbReference type="HAMAP" id="MF_00366">
    <property type="entry name" value="RNApol_bact_RpoZ"/>
    <property type="match status" value="1"/>
</dbReference>
<evidence type="ECO:0000256" key="9">
    <source>
        <dbReference type="ARBA" id="ARBA00030998"/>
    </source>
</evidence>
<dbReference type="Gene3D" id="3.90.940.10">
    <property type="match status" value="1"/>
</dbReference>
<protein>
    <recommendedName>
        <fullName evidence="3 11">DNA-directed RNA polymerase subunit omega</fullName>
        <shortName evidence="11">RNAP omega subunit</shortName>
        <ecNumber evidence="2 11">2.7.7.6</ecNumber>
    </recommendedName>
    <alternativeName>
        <fullName evidence="9 11">RNA polymerase omega subunit</fullName>
    </alternativeName>
    <alternativeName>
        <fullName evidence="8 11">Transcriptase subunit omega</fullName>
    </alternativeName>
</protein>
<dbReference type="NCBIfam" id="TIGR00690">
    <property type="entry name" value="rpoZ"/>
    <property type="match status" value="1"/>
</dbReference>
<dbReference type="GO" id="GO:0000428">
    <property type="term" value="C:DNA-directed RNA polymerase complex"/>
    <property type="evidence" value="ECO:0007669"/>
    <property type="project" value="UniProtKB-KW"/>
</dbReference>
<gene>
    <name evidence="11 12" type="primary">rpoZ</name>
    <name evidence="12" type="ORF">CSUB8521_0653</name>
</gene>
<evidence type="ECO:0000256" key="2">
    <source>
        <dbReference type="ARBA" id="ARBA00012418"/>
    </source>
</evidence>
<evidence type="ECO:0000313" key="12">
    <source>
        <dbReference type="EMBL" id="AJC90504.1"/>
    </source>
</evidence>
<comment type="subunit">
    <text evidence="11">The RNAP catalytic core consists of 2 alpha, 1 beta, 1 beta' and 1 omega subunit. When a sigma factor is associated with the core the holoenzyme is formed, which can initiate transcription.</text>
</comment>
<keyword evidence="4 11" id="KW-0240">DNA-directed RNA polymerase</keyword>
<reference evidence="12 13" key="1">
    <citation type="journal article" date="2014" name="Genome Biol. Evol.">
        <title>Comparative Genomics of the Campylobacter lari Group.</title>
        <authorList>
            <person name="Miller W.G."/>
            <person name="Yee E."/>
            <person name="Chapman M.H."/>
            <person name="Smith T.P."/>
            <person name="Bono J.L."/>
            <person name="Huynh S."/>
            <person name="Parker C.T."/>
            <person name="Vandamme P."/>
            <person name="Luong K."/>
            <person name="Korlach J."/>
        </authorList>
    </citation>
    <scope>NUCLEOTIDE SEQUENCE [LARGE SCALE GENOMIC DNA]</scope>
    <source>
        <strain evidence="12 13">LMG 24374</strain>
    </source>
</reference>
<proteinExistence type="inferred from homology"/>
<dbReference type="HOGENOM" id="CLU_125406_3_0_7"/>
<dbReference type="InterPro" id="IPR003716">
    <property type="entry name" value="DNA-dir_RNA_pol_omega"/>
</dbReference>